<accession>A0A8S5SAI8</accession>
<dbReference type="EMBL" id="BK032562">
    <property type="protein sequence ID" value="DAF48021.1"/>
    <property type="molecule type" value="Genomic_DNA"/>
</dbReference>
<sequence>MSSKIKIFAQIKYTMDEKHPDIKSVPEWYPGKIFIFSDTYTINPDHFYGMDHIKSYIRDDLKAIAGGGYNSDHIHNVEFTFKMI</sequence>
<organism evidence="1">
    <name type="scientific">Siphoviridae sp. ctgaY24</name>
    <dbReference type="NCBI Taxonomy" id="2827911"/>
    <lineage>
        <taxon>Viruses</taxon>
        <taxon>Duplodnaviria</taxon>
        <taxon>Heunggongvirae</taxon>
        <taxon>Uroviricota</taxon>
        <taxon>Caudoviricetes</taxon>
    </lineage>
</organism>
<evidence type="ECO:0000313" key="1">
    <source>
        <dbReference type="EMBL" id="DAF48021.1"/>
    </source>
</evidence>
<reference evidence="1" key="1">
    <citation type="journal article" date="2021" name="Proc. Natl. Acad. Sci. U.S.A.">
        <title>A Catalog of Tens of Thousands of Viruses from Human Metagenomes Reveals Hidden Associations with Chronic Diseases.</title>
        <authorList>
            <person name="Tisza M.J."/>
            <person name="Buck C.B."/>
        </authorList>
    </citation>
    <scope>NUCLEOTIDE SEQUENCE</scope>
    <source>
        <strain evidence="1">CtgaY24</strain>
    </source>
</reference>
<proteinExistence type="predicted"/>
<name>A0A8S5SAI8_9CAUD</name>
<protein>
    <submittedName>
        <fullName evidence="1">Uncharacterized protein</fullName>
    </submittedName>
</protein>